<dbReference type="EMBL" id="KZ293648">
    <property type="protein sequence ID" value="PBK98638.1"/>
    <property type="molecule type" value="Genomic_DNA"/>
</dbReference>
<proteinExistence type="predicted"/>
<evidence type="ECO:0000313" key="2">
    <source>
        <dbReference type="Proteomes" id="UP000217790"/>
    </source>
</evidence>
<dbReference type="OrthoDB" id="2825452at2759"/>
<accession>A0A2H3E655</accession>
<reference evidence="2" key="1">
    <citation type="journal article" date="2017" name="Nat. Ecol. Evol.">
        <title>Genome expansion and lineage-specific genetic innovations in the forest pathogenic fungi Armillaria.</title>
        <authorList>
            <person name="Sipos G."/>
            <person name="Prasanna A.N."/>
            <person name="Walter M.C."/>
            <person name="O'Connor E."/>
            <person name="Balint B."/>
            <person name="Krizsan K."/>
            <person name="Kiss B."/>
            <person name="Hess J."/>
            <person name="Varga T."/>
            <person name="Slot J."/>
            <person name="Riley R."/>
            <person name="Boka B."/>
            <person name="Rigling D."/>
            <person name="Barry K."/>
            <person name="Lee J."/>
            <person name="Mihaltcheva S."/>
            <person name="LaButti K."/>
            <person name="Lipzen A."/>
            <person name="Waldron R."/>
            <person name="Moloney N.M."/>
            <person name="Sperisen C."/>
            <person name="Kredics L."/>
            <person name="Vagvoelgyi C."/>
            <person name="Patrignani A."/>
            <person name="Fitzpatrick D."/>
            <person name="Nagy I."/>
            <person name="Doyle S."/>
            <person name="Anderson J.B."/>
            <person name="Grigoriev I.V."/>
            <person name="Gueldener U."/>
            <person name="Muensterkoetter M."/>
            <person name="Nagy L.G."/>
        </authorList>
    </citation>
    <scope>NUCLEOTIDE SEQUENCE [LARGE SCALE GENOMIC DNA]</scope>
    <source>
        <strain evidence="2">Ar21-2</strain>
    </source>
</reference>
<dbReference type="Proteomes" id="UP000217790">
    <property type="component" value="Unassembled WGS sequence"/>
</dbReference>
<keyword evidence="2" id="KW-1185">Reference proteome</keyword>
<organism evidence="1 2">
    <name type="scientific">Armillaria gallica</name>
    <name type="common">Bulbous honey fungus</name>
    <name type="synonym">Armillaria bulbosa</name>
    <dbReference type="NCBI Taxonomy" id="47427"/>
    <lineage>
        <taxon>Eukaryota</taxon>
        <taxon>Fungi</taxon>
        <taxon>Dikarya</taxon>
        <taxon>Basidiomycota</taxon>
        <taxon>Agaricomycotina</taxon>
        <taxon>Agaricomycetes</taxon>
        <taxon>Agaricomycetidae</taxon>
        <taxon>Agaricales</taxon>
        <taxon>Marasmiineae</taxon>
        <taxon>Physalacriaceae</taxon>
        <taxon>Armillaria</taxon>
    </lineage>
</organism>
<name>A0A2H3E655_ARMGA</name>
<protein>
    <submittedName>
        <fullName evidence="1">Uncharacterized protein</fullName>
    </submittedName>
</protein>
<dbReference type="InParanoid" id="A0A2H3E655"/>
<dbReference type="AlphaFoldDB" id="A0A2H3E655"/>
<gene>
    <name evidence="1" type="ORF">ARMGADRAFT_585866</name>
</gene>
<evidence type="ECO:0000313" key="1">
    <source>
        <dbReference type="EMBL" id="PBK98638.1"/>
    </source>
</evidence>
<sequence>MAMSSDGKPAAIVPSSKSDKLDWIDWLCLTYPTHSRNEIQEFYISRYGSVDAAESVIDEYRSQVVEPAGSSLRHMGLHPAADEIMHVVDINAKHKIAFWRGDMADDRQYQFAFINSDGRPIPAPDGVRIYGVPRPDGGGTIDELLSLERSGRMATADIRSEVFVAPEGGVYRVTGLGEVVHFAVPIHDEFVIAPLRTFNRTLDVSELLTVLNEEIL</sequence>
<dbReference type="OMA" id="ADEIMHV"/>